<feature type="domain" description="AAA+ ATPase" evidence="3">
    <location>
        <begin position="64"/>
        <end position="195"/>
    </location>
</feature>
<dbReference type="NCBIfam" id="NF000868">
    <property type="entry name" value="PRK00080.1"/>
    <property type="match status" value="1"/>
</dbReference>
<dbReference type="Gene3D" id="1.10.8.60">
    <property type="match status" value="1"/>
</dbReference>
<dbReference type="GO" id="GO:0006310">
    <property type="term" value="P:DNA recombination"/>
    <property type="evidence" value="ECO:0007669"/>
    <property type="project" value="InterPro"/>
</dbReference>
<dbReference type="Pfam" id="PF05496">
    <property type="entry name" value="RuvB_N"/>
    <property type="match status" value="1"/>
</dbReference>
<dbReference type="GO" id="GO:0005524">
    <property type="term" value="F:ATP binding"/>
    <property type="evidence" value="ECO:0007669"/>
    <property type="project" value="UniProtKB-KW"/>
</dbReference>
<reference evidence="4" key="1">
    <citation type="journal article" date="2014" name="Front. Microbiol.">
        <title>High frequency of phylogenetically diverse reductive dehalogenase-homologous genes in deep subseafloor sedimentary metagenomes.</title>
        <authorList>
            <person name="Kawai M."/>
            <person name="Futagami T."/>
            <person name="Toyoda A."/>
            <person name="Takaki Y."/>
            <person name="Nishi S."/>
            <person name="Hori S."/>
            <person name="Arai W."/>
            <person name="Tsubouchi T."/>
            <person name="Morono Y."/>
            <person name="Uchiyama I."/>
            <person name="Ito T."/>
            <person name="Fujiyama A."/>
            <person name="Inagaki F."/>
            <person name="Takami H."/>
        </authorList>
    </citation>
    <scope>NUCLEOTIDE SEQUENCE</scope>
    <source>
        <strain evidence="4">Expedition CK06-06</strain>
    </source>
</reference>
<dbReference type="HAMAP" id="MF_00016">
    <property type="entry name" value="DNA_HJ_migration_RuvB"/>
    <property type="match status" value="1"/>
</dbReference>
<evidence type="ECO:0000259" key="3">
    <source>
        <dbReference type="SMART" id="SM00382"/>
    </source>
</evidence>
<dbReference type="PANTHER" id="PTHR42848:SF1">
    <property type="entry name" value="HOLLIDAY JUNCTION BRANCH MIGRATION COMPLEX SUBUNIT RUVB"/>
    <property type="match status" value="1"/>
</dbReference>
<dbReference type="CDD" id="cd00009">
    <property type="entry name" value="AAA"/>
    <property type="match status" value="1"/>
</dbReference>
<keyword evidence="2" id="KW-0067">ATP-binding</keyword>
<dbReference type="SMART" id="SM00382">
    <property type="entry name" value="AAA"/>
    <property type="match status" value="1"/>
</dbReference>
<dbReference type="Pfam" id="PF17864">
    <property type="entry name" value="AAA_lid_4"/>
    <property type="match status" value="1"/>
</dbReference>
<dbReference type="Gene3D" id="3.40.50.300">
    <property type="entry name" value="P-loop containing nucleotide triphosphate hydrolases"/>
    <property type="match status" value="1"/>
</dbReference>
<dbReference type="InterPro" id="IPR027417">
    <property type="entry name" value="P-loop_NTPase"/>
</dbReference>
<name>X1ENQ3_9ZZZZ</name>
<gene>
    <name evidence="4" type="ORF">S03H2_06467</name>
</gene>
<evidence type="ECO:0000313" key="4">
    <source>
        <dbReference type="EMBL" id="GAH18759.1"/>
    </source>
</evidence>
<dbReference type="InterPro" id="IPR004605">
    <property type="entry name" value="DNA_helicase_Holl-junc_RuvB"/>
</dbReference>
<dbReference type="PANTHER" id="PTHR42848">
    <property type="match status" value="1"/>
</dbReference>
<dbReference type="SUPFAM" id="SSF52540">
    <property type="entry name" value="P-loop containing nucleoside triphosphate hydrolases"/>
    <property type="match status" value="1"/>
</dbReference>
<dbReference type="InterPro" id="IPR008824">
    <property type="entry name" value="RuvB-like_N"/>
</dbReference>
<protein>
    <recommendedName>
        <fullName evidence="3">AAA+ ATPase domain-containing protein</fullName>
    </recommendedName>
</protein>
<comment type="caution">
    <text evidence="4">The sequence shown here is derived from an EMBL/GenBank/DDBJ whole genome shotgun (WGS) entry which is preliminary data.</text>
</comment>
<evidence type="ECO:0000256" key="2">
    <source>
        <dbReference type="ARBA" id="ARBA00022840"/>
    </source>
</evidence>
<dbReference type="NCBIfam" id="TIGR00635">
    <property type="entry name" value="ruvB"/>
    <property type="match status" value="1"/>
</dbReference>
<dbReference type="GO" id="GO:0009378">
    <property type="term" value="F:four-way junction helicase activity"/>
    <property type="evidence" value="ECO:0007669"/>
    <property type="project" value="InterPro"/>
</dbReference>
<dbReference type="GO" id="GO:0003677">
    <property type="term" value="F:DNA binding"/>
    <property type="evidence" value="ECO:0007669"/>
    <property type="project" value="InterPro"/>
</dbReference>
<keyword evidence="1" id="KW-0547">Nucleotide-binding</keyword>
<proteinExistence type="inferred from homology"/>
<evidence type="ECO:0000256" key="1">
    <source>
        <dbReference type="ARBA" id="ARBA00022741"/>
    </source>
</evidence>
<accession>X1ENQ3</accession>
<dbReference type="InterPro" id="IPR041445">
    <property type="entry name" value="AAA_lid_4"/>
</dbReference>
<dbReference type="InterPro" id="IPR003593">
    <property type="entry name" value="AAA+_ATPase"/>
</dbReference>
<organism evidence="4">
    <name type="scientific">marine sediment metagenome</name>
    <dbReference type="NCBI Taxonomy" id="412755"/>
    <lineage>
        <taxon>unclassified sequences</taxon>
        <taxon>metagenomes</taxon>
        <taxon>ecological metagenomes</taxon>
    </lineage>
</organism>
<sequence length="292" mass="32604">MVGEKGKMTNNDEENNDINPKHIKVDTELDKSLRPRFISEFIGQQKIIENIIIFIKSARKRKEPLDHVILSGPPGLGKTCLAGIIANELGVGFRITSGPAIERAGDLAAILTNLENFDVLFVDEIHRLNRSVEEILYPAMEDYKLDIIIGKGPSAKSIRIDIAPFTIIGATTRIGMVSSPLRDRFGVNIRLDYYDKKSIVKIIKRSADIFDIKITEKGAEVIAGRSRGTPRIANRLLRRVRDYALMYSDSVIDEQIAEKALGKLDIDKLGLDVVDKKILSILSKTTMVSFNE</sequence>
<dbReference type="EMBL" id="BARU01002835">
    <property type="protein sequence ID" value="GAH18759.1"/>
    <property type="molecule type" value="Genomic_DNA"/>
</dbReference>
<dbReference type="AlphaFoldDB" id="X1ENQ3"/>
<dbReference type="GO" id="GO:0006281">
    <property type="term" value="P:DNA repair"/>
    <property type="evidence" value="ECO:0007669"/>
    <property type="project" value="InterPro"/>
</dbReference>